<dbReference type="InterPro" id="IPR011268">
    <property type="entry name" value="Purine_phosphorylase"/>
</dbReference>
<dbReference type="PANTHER" id="PTHR11904">
    <property type="entry name" value="METHYLTHIOADENOSINE/PURINE NUCLEOSIDE PHOSPHORYLASE"/>
    <property type="match status" value="1"/>
</dbReference>
<dbReference type="InterPro" id="IPR011270">
    <property type="entry name" value="Pur_Nuc_Pase_Ino/Guo-sp"/>
</dbReference>
<dbReference type="NCBIfam" id="TIGR01700">
    <property type="entry name" value="PNPH"/>
    <property type="match status" value="1"/>
</dbReference>
<evidence type="ECO:0000256" key="2">
    <source>
        <dbReference type="ARBA" id="ARBA00006751"/>
    </source>
</evidence>
<keyword evidence="4 5" id="KW-0808">Transferase</keyword>
<comment type="function">
    <text evidence="5">The purine nucleoside phosphorylases catalyze the phosphorolytic breakdown of the N-glycosidic bond in the beta-(deoxy)ribonucleoside molecules, with the formation of the corresponding free purine bases and pentose-1-phosphate.</text>
</comment>
<evidence type="ECO:0000256" key="3">
    <source>
        <dbReference type="ARBA" id="ARBA00022676"/>
    </source>
</evidence>
<evidence type="ECO:0000256" key="4">
    <source>
        <dbReference type="ARBA" id="ARBA00022679"/>
    </source>
</evidence>
<protein>
    <recommendedName>
        <fullName evidence="5">Purine nucleoside phosphorylase</fullName>
        <ecNumber evidence="5">2.4.2.1</ecNumber>
    </recommendedName>
    <alternativeName>
        <fullName evidence="5">Inosine-guanosine phosphorylase</fullName>
    </alternativeName>
</protein>
<comment type="caution">
    <text evidence="7">The sequence shown here is derived from an EMBL/GenBank/DDBJ whole genome shotgun (WGS) entry which is preliminary data.</text>
</comment>
<dbReference type="Gene3D" id="3.40.50.1580">
    <property type="entry name" value="Nucleoside phosphorylase domain"/>
    <property type="match status" value="1"/>
</dbReference>
<keyword evidence="8" id="KW-1185">Reference proteome</keyword>
<dbReference type="Pfam" id="PF01048">
    <property type="entry name" value="PNP_UDP_1"/>
    <property type="match status" value="1"/>
</dbReference>
<evidence type="ECO:0000313" key="8">
    <source>
        <dbReference type="Proteomes" id="UP001236569"/>
    </source>
</evidence>
<organism evidence="7 8">
    <name type="scientific">Flectobacillus longus</name>
    <dbReference type="NCBI Taxonomy" id="2984207"/>
    <lineage>
        <taxon>Bacteria</taxon>
        <taxon>Pseudomonadati</taxon>
        <taxon>Bacteroidota</taxon>
        <taxon>Cytophagia</taxon>
        <taxon>Cytophagales</taxon>
        <taxon>Flectobacillaceae</taxon>
        <taxon>Flectobacillus</taxon>
    </lineage>
</organism>
<name>A0ABT6YS81_9BACT</name>
<evidence type="ECO:0000313" key="7">
    <source>
        <dbReference type="EMBL" id="MDI9866415.1"/>
    </source>
</evidence>
<evidence type="ECO:0000256" key="1">
    <source>
        <dbReference type="ARBA" id="ARBA00005058"/>
    </source>
</evidence>
<sequence length="273" mass="30091">MLVEQVHEATAHIQAQLPDFIPEFGIVLGTGLGALVDEIVIEKVLSYETIPHFPISTVETHTGKLILGTLSGKKVICMQGRFHYYEGYTMQQVTFPIRVMKYLGINKLIVSNASGALNPDFKVSDLMIIHDHISLFMPENPLTGKHYEEFGDRFPDMCDLYDLKLITLAEHVASELGIALQKGVYVNAPGPQLETRAEYRLLRMVGADAVGMSTVPEIIVAHQMGIRCFGISVITDMGIPETLQVASLEKIIAAANKTEPLMTEIIKGVVDRA</sequence>
<dbReference type="GO" id="GO:0004731">
    <property type="term" value="F:purine-nucleoside phosphorylase activity"/>
    <property type="evidence" value="ECO:0007669"/>
    <property type="project" value="UniProtKB-EC"/>
</dbReference>
<dbReference type="PANTHER" id="PTHR11904:SF9">
    <property type="entry name" value="PURINE NUCLEOSIDE PHOSPHORYLASE-RELATED"/>
    <property type="match status" value="1"/>
</dbReference>
<dbReference type="NCBIfam" id="NF006054">
    <property type="entry name" value="PRK08202.1"/>
    <property type="match status" value="1"/>
</dbReference>
<dbReference type="EMBL" id="JASHID010000016">
    <property type="protein sequence ID" value="MDI9866415.1"/>
    <property type="molecule type" value="Genomic_DNA"/>
</dbReference>
<gene>
    <name evidence="7" type="ORF">QM480_18890</name>
</gene>
<dbReference type="EC" id="2.4.2.1" evidence="5"/>
<comment type="similarity">
    <text evidence="2 5">Belongs to the PNP/MTAP phosphorylase family.</text>
</comment>
<dbReference type="NCBIfam" id="TIGR01697">
    <property type="entry name" value="PNPH-PUNA-XAPA"/>
    <property type="match status" value="1"/>
</dbReference>
<evidence type="ECO:0000259" key="6">
    <source>
        <dbReference type="Pfam" id="PF01048"/>
    </source>
</evidence>
<dbReference type="PIRSF" id="PIRSF000477">
    <property type="entry name" value="PurNPase"/>
    <property type="match status" value="1"/>
</dbReference>
<dbReference type="RefSeq" id="WP_283371233.1">
    <property type="nucleotide sequence ID" value="NZ_JASHID010000016.1"/>
</dbReference>
<feature type="domain" description="Nucleoside phosphorylase" evidence="6">
    <location>
        <begin position="24"/>
        <end position="269"/>
    </location>
</feature>
<keyword evidence="3 5" id="KW-0328">Glycosyltransferase</keyword>
<reference evidence="7 8" key="1">
    <citation type="submission" date="2023-05" db="EMBL/GenBank/DDBJ databases">
        <title>Novel species of genus Flectobacillus isolated from stream in China.</title>
        <authorList>
            <person name="Lu H."/>
        </authorList>
    </citation>
    <scope>NUCLEOTIDE SEQUENCE [LARGE SCALE GENOMIC DNA]</scope>
    <source>
        <strain evidence="7 8">DC10W</strain>
    </source>
</reference>
<accession>A0ABT6YS81</accession>
<dbReference type="Proteomes" id="UP001236569">
    <property type="component" value="Unassembled WGS sequence"/>
</dbReference>
<dbReference type="CDD" id="cd09009">
    <property type="entry name" value="PNP-EcPNPII_like"/>
    <property type="match status" value="1"/>
</dbReference>
<proteinExistence type="inferred from homology"/>
<evidence type="ECO:0000256" key="5">
    <source>
        <dbReference type="PIRNR" id="PIRNR000477"/>
    </source>
</evidence>
<dbReference type="InterPro" id="IPR035994">
    <property type="entry name" value="Nucleoside_phosphorylase_sf"/>
</dbReference>
<dbReference type="InterPro" id="IPR000845">
    <property type="entry name" value="Nucleoside_phosphorylase_d"/>
</dbReference>
<dbReference type="SUPFAM" id="SSF53167">
    <property type="entry name" value="Purine and uridine phosphorylases"/>
    <property type="match status" value="1"/>
</dbReference>
<comment type="pathway">
    <text evidence="1 5">Purine metabolism; purine nucleoside salvage.</text>
</comment>